<dbReference type="InterPro" id="IPR035909">
    <property type="entry name" value="CheB_C"/>
</dbReference>
<dbReference type="PRINTS" id="PR00996">
    <property type="entry name" value="CHERMTFRASE"/>
</dbReference>
<dbReference type="Pfam" id="PF01739">
    <property type="entry name" value="CheR"/>
    <property type="match status" value="1"/>
</dbReference>
<dbReference type="Pfam" id="PF01339">
    <property type="entry name" value="CheB_methylest"/>
    <property type="match status" value="1"/>
</dbReference>
<sequence length="845" mass="96172">MNNKKLQAHNDLSSKNAKYVVGIGSSAGSLSALKDFCKGLKKDTNAAFILLQHLSPDFKSIMDEILEKHCPIPIKLAQDLQVIEKNTFYILEERKYLSLGDGKIILSNIRPDKLHHPINYFFKSLAEEYQNRACGVILSGTGNDGMDGMIALHNVGAKLYCQSPEDAEFDGMPRAVLDTELNIFSAPADELGRSISEHLRMRGNSDVNIVKNSSDFKNAEKIFALIRNSSNIDFSEYKIGTAERRIQHRMGVLEITDFSDYYDYILREEKEVALLAKDMLIGVTQFFRDREVWDQLLEHTIKPLILEKPDGETIRVWVPGCASGEEAYTLSMLFEYAQEQLNVTREVRIFGSDVGRAGYRDSLTGAYDISVEKDIPKPFLERYFDRIDNKLILDEKVQANVVFTTHNVAFDPPFSNMDLVSCRNLLIYFQPSAQKRIISYFHFSLRSNGFLLLGFAESIGALSDYYHTIDSHYRIYQKNSDTRISLTDAGFNNNTLADQRHTMEQSARIKNYLKTSDYSLAEKSNISRCKDIIVNAYAPPSFVIDTLHNVVYSFGNTEPFSQKLKPGVSSLHIMSQLHQDVASVVNTLLKKLDATRKPVRVENVILLPENLKVTVEASCLENNTTHQIDNYIVSVVTQTTVSAEETAEERDYRRNSLLNQQISRLDAALLDAREILTERQHDIETLAEELQCSNEELMAANEELQSSNEELQSVNEELFTVNSEYQEKIKELESANFDLDNLLKYTEMGVIYLDTNSLIRRFTPKAREYVKVLPLDLNRPFTDLSLTFDCDKLHDLINQASIEKRKISHRIQNTAGPGIGISINPYLDKYDNLEGIILIFQHHET</sequence>
<dbReference type="InterPro" id="IPR022641">
    <property type="entry name" value="CheR_N"/>
</dbReference>
<reference evidence="10 11" key="1">
    <citation type="submission" date="2020-08" db="EMBL/GenBank/DDBJ databases">
        <title>Genomic Encyclopedia of Type Strains, Phase III (KMG-III): the genomes of soil and plant-associated and newly described type strains.</title>
        <authorList>
            <person name="Whitman W."/>
        </authorList>
    </citation>
    <scope>NUCLEOTIDE SEQUENCE [LARGE SCALE GENOMIC DNA]</scope>
    <source>
        <strain evidence="10 11">CECT 8571</strain>
    </source>
</reference>
<dbReference type="RefSeq" id="WP_183908532.1">
    <property type="nucleotide sequence ID" value="NZ_JACHXZ010000001.1"/>
</dbReference>
<evidence type="ECO:0000256" key="7">
    <source>
        <dbReference type="SAM" id="Coils"/>
    </source>
</evidence>
<comment type="catalytic activity">
    <reaction evidence="1">
        <text>L-glutamyl-[protein] + S-adenosyl-L-methionine = [protein]-L-glutamate 5-O-methyl ester + S-adenosyl-L-homocysteine</text>
        <dbReference type="Rhea" id="RHEA:24452"/>
        <dbReference type="Rhea" id="RHEA-COMP:10208"/>
        <dbReference type="Rhea" id="RHEA-COMP:10311"/>
        <dbReference type="ChEBI" id="CHEBI:29973"/>
        <dbReference type="ChEBI" id="CHEBI:57856"/>
        <dbReference type="ChEBI" id="CHEBI:59789"/>
        <dbReference type="ChEBI" id="CHEBI:82795"/>
        <dbReference type="EC" id="2.1.1.80"/>
    </reaction>
</comment>
<dbReference type="InterPro" id="IPR036804">
    <property type="entry name" value="CheR_N_sf"/>
</dbReference>
<gene>
    <name evidence="10" type="ORF">FHS30_000815</name>
</gene>
<dbReference type="GO" id="GO:0008983">
    <property type="term" value="F:protein-glutamate O-methyltransferase activity"/>
    <property type="evidence" value="ECO:0007669"/>
    <property type="project" value="UniProtKB-EC"/>
</dbReference>
<organism evidence="10 11">
    <name type="scientific">Simiduia aestuariiviva</name>
    <dbReference type="NCBI Taxonomy" id="1510459"/>
    <lineage>
        <taxon>Bacteria</taxon>
        <taxon>Pseudomonadati</taxon>
        <taxon>Pseudomonadota</taxon>
        <taxon>Gammaproteobacteria</taxon>
        <taxon>Cellvibrionales</taxon>
        <taxon>Cellvibrionaceae</taxon>
        <taxon>Simiduia</taxon>
    </lineage>
</organism>
<feature type="active site" evidence="6">
    <location>
        <position position="26"/>
    </location>
</feature>
<dbReference type="InterPro" id="IPR000673">
    <property type="entry name" value="Sig_transdc_resp-reg_Me-estase"/>
</dbReference>
<feature type="domain" description="CheB-type methylesterase" evidence="8">
    <location>
        <begin position="14"/>
        <end position="202"/>
    </location>
</feature>
<proteinExistence type="predicted"/>
<keyword evidence="11" id="KW-1185">Reference proteome</keyword>
<evidence type="ECO:0000256" key="4">
    <source>
        <dbReference type="ARBA" id="ARBA00022679"/>
    </source>
</evidence>
<dbReference type="InterPro" id="IPR022642">
    <property type="entry name" value="CheR_C"/>
</dbReference>
<evidence type="ECO:0000256" key="5">
    <source>
        <dbReference type="ARBA" id="ARBA00022691"/>
    </source>
</evidence>
<evidence type="ECO:0000259" key="8">
    <source>
        <dbReference type="PROSITE" id="PS50122"/>
    </source>
</evidence>
<accession>A0A839UM64</accession>
<feature type="coiled-coil region" evidence="7">
    <location>
        <begin position="683"/>
        <end position="742"/>
    </location>
</feature>
<evidence type="ECO:0000256" key="1">
    <source>
        <dbReference type="ARBA" id="ARBA00001541"/>
    </source>
</evidence>
<evidence type="ECO:0000256" key="3">
    <source>
        <dbReference type="ARBA" id="ARBA00022603"/>
    </source>
</evidence>
<feature type="active site" evidence="6">
    <location>
        <position position="53"/>
    </location>
</feature>
<name>A0A839UM64_9GAMM</name>
<dbReference type="GO" id="GO:0005737">
    <property type="term" value="C:cytoplasm"/>
    <property type="evidence" value="ECO:0007669"/>
    <property type="project" value="InterPro"/>
</dbReference>
<dbReference type="Gene3D" id="1.10.155.10">
    <property type="entry name" value="Chemotaxis receptor methyltransferase CheR, N-terminal domain"/>
    <property type="match status" value="1"/>
</dbReference>
<protein>
    <recommendedName>
        <fullName evidence="2">protein-glutamate O-methyltransferase</fullName>
        <ecNumber evidence="2">2.1.1.80</ecNumber>
    </recommendedName>
</protein>
<evidence type="ECO:0000256" key="6">
    <source>
        <dbReference type="PROSITE-ProRule" id="PRU00050"/>
    </source>
</evidence>
<dbReference type="GO" id="GO:0006935">
    <property type="term" value="P:chemotaxis"/>
    <property type="evidence" value="ECO:0007669"/>
    <property type="project" value="UniProtKB-UniRule"/>
</dbReference>
<dbReference type="Gene3D" id="3.40.50.150">
    <property type="entry name" value="Vaccinia Virus protein VP39"/>
    <property type="match status" value="1"/>
</dbReference>
<dbReference type="SUPFAM" id="SSF47757">
    <property type="entry name" value="Chemotaxis receptor methyltransferase CheR, N-terminal domain"/>
    <property type="match status" value="1"/>
</dbReference>
<keyword evidence="6 10" id="KW-0378">Hydrolase</keyword>
<dbReference type="Pfam" id="PF13596">
    <property type="entry name" value="PAS_10"/>
    <property type="match status" value="1"/>
</dbReference>
<dbReference type="SUPFAM" id="SSF52738">
    <property type="entry name" value="Methylesterase CheB, C-terminal domain"/>
    <property type="match status" value="1"/>
</dbReference>
<dbReference type="SUPFAM" id="SSF53335">
    <property type="entry name" value="S-adenosyl-L-methionine-dependent methyltransferases"/>
    <property type="match status" value="1"/>
</dbReference>
<feature type="domain" description="CheR-type methyltransferase" evidence="9">
    <location>
        <begin position="220"/>
        <end position="479"/>
    </location>
</feature>
<dbReference type="CDD" id="cd16434">
    <property type="entry name" value="CheB-CheR_fusion"/>
    <property type="match status" value="1"/>
</dbReference>
<dbReference type="PROSITE" id="PS50122">
    <property type="entry name" value="CHEB"/>
    <property type="match status" value="1"/>
</dbReference>
<dbReference type="PANTHER" id="PTHR24422">
    <property type="entry name" value="CHEMOTAXIS PROTEIN METHYLTRANSFERASE"/>
    <property type="match status" value="1"/>
</dbReference>
<evidence type="ECO:0000256" key="2">
    <source>
        <dbReference type="ARBA" id="ARBA00012534"/>
    </source>
</evidence>
<evidence type="ECO:0000313" key="11">
    <source>
        <dbReference type="Proteomes" id="UP000559987"/>
    </source>
</evidence>
<dbReference type="Proteomes" id="UP000559987">
    <property type="component" value="Unassembled WGS sequence"/>
</dbReference>
<dbReference type="InterPro" id="IPR050903">
    <property type="entry name" value="Bact_Chemotaxis_MeTrfase"/>
</dbReference>
<evidence type="ECO:0000313" key="10">
    <source>
        <dbReference type="EMBL" id="MBB3167639.1"/>
    </source>
</evidence>
<feature type="active site" evidence="6">
    <location>
        <position position="144"/>
    </location>
</feature>
<evidence type="ECO:0000259" key="9">
    <source>
        <dbReference type="PROSITE" id="PS50123"/>
    </source>
</evidence>
<keyword evidence="6" id="KW-0145">Chemotaxis</keyword>
<keyword evidence="4 10" id="KW-0808">Transferase</keyword>
<dbReference type="PROSITE" id="PS50123">
    <property type="entry name" value="CHER"/>
    <property type="match status" value="1"/>
</dbReference>
<dbReference type="GO" id="GO:0008984">
    <property type="term" value="F:protein-glutamate methylesterase activity"/>
    <property type="evidence" value="ECO:0007669"/>
    <property type="project" value="InterPro"/>
</dbReference>
<dbReference type="EC" id="2.1.1.80" evidence="2"/>
<dbReference type="GO" id="GO:0032259">
    <property type="term" value="P:methylation"/>
    <property type="evidence" value="ECO:0007669"/>
    <property type="project" value="UniProtKB-KW"/>
</dbReference>
<dbReference type="PANTHER" id="PTHR24422:SF10">
    <property type="entry name" value="CHEMOTAXIS PROTEIN METHYLTRANSFERASE 2"/>
    <property type="match status" value="1"/>
</dbReference>
<dbReference type="InterPro" id="IPR029063">
    <property type="entry name" value="SAM-dependent_MTases_sf"/>
</dbReference>
<dbReference type="EMBL" id="JACHXZ010000001">
    <property type="protein sequence ID" value="MBB3167639.1"/>
    <property type="molecule type" value="Genomic_DNA"/>
</dbReference>
<dbReference type="Gene3D" id="3.40.50.180">
    <property type="entry name" value="Methylesterase CheB, C-terminal domain"/>
    <property type="match status" value="1"/>
</dbReference>
<dbReference type="InterPro" id="IPR000780">
    <property type="entry name" value="CheR_MeTrfase"/>
</dbReference>
<comment type="caution">
    <text evidence="10">The sequence shown here is derived from an EMBL/GenBank/DDBJ whole genome shotgun (WGS) entry which is preliminary data.</text>
</comment>
<dbReference type="GO" id="GO:0000156">
    <property type="term" value="F:phosphorelay response regulator activity"/>
    <property type="evidence" value="ECO:0007669"/>
    <property type="project" value="InterPro"/>
</dbReference>
<keyword evidence="5" id="KW-0949">S-adenosyl-L-methionine</keyword>
<dbReference type="SMART" id="SM00138">
    <property type="entry name" value="MeTrc"/>
    <property type="match status" value="1"/>
</dbReference>
<dbReference type="AlphaFoldDB" id="A0A839UM64"/>
<keyword evidence="7" id="KW-0175">Coiled coil</keyword>
<keyword evidence="3 10" id="KW-0489">Methyltransferase</keyword>
<dbReference type="Pfam" id="PF03705">
    <property type="entry name" value="CheR_N"/>
    <property type="match status" value="1"/>
</dbReference>